<keyword evidence="1" id="KW-0633">Potassium transport</keyword>
<dbReference type="InterPro" id="IPR050721">
    <property type="entry name" value="Trk_Ktr_HKT_K-transport"/>
</dbReference>
<proteinExistence type="predicted"/>
<dbReference type="SUPFAM" id="SSF51735">
    <property type="entry name" value="NAD(P)-binding Rossmann-fold domains"/>
    <property type="match status" value="1"/>
</dbReference>
<dbReference type="Gene3D" id="3.40.50.720">
    <property type="entry name" value="NAD(P)-binding Rossmann-like Domain"/>
    <property type="match status" value="1"/>
</dbReference>
<dbReference type="PANTHER" id="PTHR43833">
    <property type="entry name" value="POTASSIUM CHANNEL PROTEIN 2-RELATED-RELATED"/>
    <property type="match status" value="1"/>
</dbReference>
<dbReference type="PROSITE" id="PS51201">
    <property type="entry name" value="RCK_N"/>
    <property type="match status" value="1"/>
</dbReference>
<keyword evidence="1" id="KW-0813">Transport</keyword>
<dbReference type="InterPro" id="IPR006036">
    <property type="entry name" value="K_uptake_TrkA"/>
</dbReference>
<reference evidence="4 5" key="1">
    <citation type="submission" date="2017-11" db="EMBL/GenBank/DDBJ databases">
        <title>Understudied soil microbes with underappreciated capabilities: Untangling the Clostridium saccharolyticum group.</title>
        <authorList>
            <person name="Leschine S."/>
        </authorList>
    </citation>
    <scope>NUCLEOTIDE SEQUENCE [LARGE SCALE GENOMIC DNA]</scope>
    <source>
        <strain evidence="4 5">18A</strain>
    </source>
</reference>
<evidence type="ECO:0000313" key="5">
    <source>
        <dbReference type="Proteomes" id="UP000231092"/>
    </source>
</evidence>
<dbReference type="Pfam" id="PF02254">
    <property type="entry name" value="TrkA_N"/>
    <property type="match status" value="1"/>
</dbReference>
<sequence length="161" mass="17765">MKLVSSKNLSEYFIIVGCGRLGANLANTLSEESGNVLIIDKNKEAFRKLSPSFGGLSVAGDGTDFDVLQEAQIDKADVLVVVTNNDNVNVMIAQIAREIFKVNRVIARLYDPERECVYREFGIDTICPAILSAKEIDKMLLKTGSTEKMDKTACELKEETK</sequence>
<evidence type="ECO:0000256" key="1">
    <source>
        <dbReference type="ARBA" id="ARBA00022538"/>
    </source>
</evidence>
<name>A0A2M8Z0W3_9FIRM</name>
<keyword evidence="1" id="KW-0406">Ion transport</keyword>
<gene>
    <name evidence="4" type="ORF">H171_0505</name>
</gene>
<dbReference type="Proteomes" id="UP000231092">
    <property type="component" value="Unassembled WGS sequence"/>
</dbReference>
<evidence type="ECO:0000313" key="4">
    <source>
        <dbReference type="EMBL" id="PJJ27057.1"/>
    </source>
</evidence>
<dbReference type="InterPro" id="IPR036291">
    <property type="entry name" value="NAD(P)-bd_dom_sf"/>
</dbReference>
<evidence type="ECO:0000256" key="2">
    <source>
        <dbReference type="ARBA" id="ARBA00022958"/>
    </source>
</evidence>
<dbReference type="GO" id="GO:0005886">
    <property type="term" value="C:plasma membrane"/>
    <property type="evidence" value="ECO:0007669"/>
    <property type="project" value="InterPro"/>
</dbReference>
<dbReference type="EMBL" id="PGET01000001">
    <property type="protein sequence ID" value="PJJ27057.1"/>
    <property type="molecule type" value="Genomic_DNA"/>
</dbReference>
<organism evidence="4 5">
    <name type="scientific">[Clostridium] celerecrescens 18A</name>
    <dbReference type="NCBI Taxonomy" id="1286362"/>
    <lineage>
        <taxon>Bacteria</taxon>
        <taxon>Bacillati</taxon>
        <taxon>Bacillota</taxon>
        <taxon>Clostridia</taxon>
        <taxon>Lachnospirales</taxon>
        <taxon>Lachnospiraceae</taxon>
        <taxon>Lacrimispora</taxon>
    </lineage>
</organism>
<dbReference type="AlphaFoldDB" id="A0A2M8Z0W3"/>
<dbReference type="OrthoDB" id="9775180at2"/>
<accession>A0A2M8Z0W3</accession>
<dbReference type="GO" id="GO:0015079">
    <property type="term" value="F:potassium ion transmembrane transporter activity"/>
    <property type="evidence" value="ECO:0007669"/>
    <property type="project" value="InterPro"/>
</dbReference>
<dbReference type="PRINTS" id="PR00335">
    <property type="entry name" value="KUPTAKETRKA"/>
</dbReference>
<dbReference type="RefSeq" id="WP_100303739.1">
    <property type="nucleotide sequence ID" value="NZ_PGET01000001.1"/>
</dbReference>
<evidence type="ECO:0000259" key="3">
    <source>
        <dbReference type="PROSITE" id="PS51201"/>
    </source>
</evidence>
<keyword evidence="2" id="KW-0630">Potassium</keyword>
<dbReference type="InterPro" id="IPR003148">
    <property type="entry name" value="RCK_N"/>
</dbReference>
<comment type="caution">
    <text evidence="4">The sequence shown here is derived from an EMBL/GenBank/DDBJ whole genome shotgun (WGS) entry which is preliminary data.</text>
</comment>
<feature type="domain" description="RCK N-terminal" evidence="3">
    <location>
        <begin position="10"/>
        <end position="130"/>
    </location>
</feature>
<protein>
    <submittedName>
        <fullName evidence="4">Trk system potassium uptake protein TrkA</fullName>
    </submittedName>
</protein>